<reference evidence="3" key="1">
    <citation type="submission" date="2017-02" db="UniProtKB">
        <authorList>
            <consortium name="WormBaseParasite"/>
        </authorList>
    </citation>
    <scope>IDENTIFICATION</scope>
</reference>
<dbReference type="AlphaFoldDB" id="A0A0N4TIR0"/>
<evidence type="ECO:0000313" key="1">
    <source>
        <dbReference type="EMBL" id="VDN89280.1"/>
    </source>
</evidence>
<gene>
    <name evidence="1" type="ORF">BPAG_LOCUS8094</name>
</gene>
<name>A0A0N4TIR0_BRUPA</name>
<reference evidence="1 2" key="2">
    <citation type="submission" date="2018-11" db="EMBL/GenBank/DDBJ databases">
        <authorList>
            <consortium name="Pathogen Informatics"/>
        </authorList>
    </citation>
    <scope>NUCLEOTIDE SEQUENCE [LARGE SCALE GENOMIC DNA]</scope>
</reference>
<sequence length="71" mass="8067">MNLKAFSGALWNATSMLNKALKSKSIPVREKGRHPYRLTSGISGRVSDANVQLRHYFDAVWTFDKLKNSRT</sequence>
<dbReference type="EMBL" id="UZAD01013130">
    <property type="protein sequence ID" value="VDN89280.1"/>
    <property type="molecule type" value="Genomic_DNA"/>
</dbReference>
<accession>A0A0N4TIR0</accession>
<evidence type="ECO:0000313" key="2">
    <source>
        <dbReference type="Proteomes" id="UP000278627"/>
    </source>
</evidence>
<protein>
    <submittedName>
        <fullName evidence="3">Transposase</fullName>
    </submittedName>
</protein>
<proteinExistence type="predicted"/>
<dbReference type="Proteomes" id="UP000278627">
    <property type="component" value="Unassembled WGS sequence"/>
</dbReference>
<evidence type="ECO:0000313" key="3">
    <source>
        <dbReference type="WBParaSite" id="BPAG_0000813201-mRNA-1"/>
    </source>
</evidence>
<keyword evidence="2" id="KW-1185">Reference proteome</keyword>
<organism evidence="3">
    <name type="scientific">Brugia pahangi</name>
    <name type="common">Filarial nematode worm</name>
    <dbReference type="NCBI Taxonomy" id="6280"/>
    <lineage>
        <taxon>Eukaryota</taxon>
        <taxon>Metazoa</taxon>
        <taxon>Ecdysozoa</taxon>
        <taxon>Nematoda</taxon>
        <taxon>Chromadorea</taxon>
        <taxon>Rhabditida</taxon>
        <taxon>Spirurina</taxon>
        <taxon>Spiruromorpha</taxon>
        <taxon>Filarioidea</taxon>
        <taxon>Onchocercidae</taxon>
        <taxon>Brugia</taxon>
    </lineage>
</organism>
<dbReference type="WBParaSite" id="BPAG_0000813201-mRNA-1">
    <property type="protein sequence ID" value="BPAG_0000813201-mRNA-1"/>
    <property type="gene ID" value="BPAG_0000813201"/>
</dbReference>